<dbReference type="InterPro" id="IPR029063">
    <property type="entry name" value="SAM-dependent_MTases_sf"/>
</dbReference>
<dbReference type="Gene3D" id="3.40.50.150">
    <property type="entry name" value="Vaccinia Virus protein VP39"/>
    <property type="match status" value="1"/>
</dbReference>
<dbReference type="Pfam" id="PF13649">
    <property type="entry name" value="Methyltransf_25"/>
    <property type="match status" value="1"/>
</dbReference>
<evidence type="ECO:0000259" key="1">
    <source>
        <dbReference type="Pfam" id="PF13649"/>
    </source>
</evidence>
<accession>A0ABY8PVS1</accession>
<reference evidence="3 4" key="1">
    <citation type="journal article" date="2008" name="Int. J. Syst. Evol. Microbiol.">
        <title>Tessaracoccus flavescens sp. nov., isolated from marine sediment.</title>
        <authorList>
            <person name="Lee D.W."/>
            <person name="Lee S.D."/>
        </authorList>
    </citation>
    <scope>NUCLEOTIDE SEQUENCE [LARGE SCALE GENOMIC DNA]</scope>
    <source>
        <strain evidence="3 4">T21</strain>
    </source>
</reference>
<keyword evidence="4" id="KW-1185">Reference proteome</keyword>
<dbReference type="Proteomes" id="UP001244136">
    <property type="component" value="Chromosome"/>
</dbReference>
<keyword evidence="3" id="KW-0808">Transferase</keyword>
<proteinExistence type="predicted"/>
<evidence type="ECO:0000313" key="3">
    <source>
        <dbReference type="EMBL" id="WGT46555.1"/>
    </source>
</evidence>
<dbReference type="GO" id="GO:0008168">
    <property type="term" value="F:methyltransferase activity"/>
    <property type="evidence" value="ECO:0007669"/>
    <property type="project" value="UniProtKB-KW"/>
</dbReference>
<dbReference type="PANTHER" id="PTHR14741:SF32">
    <property type="entry name" value="TRIMETHYLGUANOSINE SYNTHASE"/>
    <property type="match status" value="1"/>
</dbReference>
<dbReference type="CDD" id="cd02440">
    <property type="entry name" value="AdoMet_MTases"/>
    <property type="match status" value="1"/>
</dbReference>
<dbReference type="EMBL" id="CP123967">
    <property type="protein sequence ID" value="WGT46555.1"/>
    <property type="molecule type" value="Genomic_DNA"/>
</dbReference>
<dbReference type="PANTHER" id="PTHR14741">
    <property type="entry name" value="S-ADENOSYLMETHIONINE-DEPENDENT METHYLTRANSFERASE RELATED"/>
    <property type="match status" value="1"/>
</dbReference>
<dbReference type="InterPro" id="IPR041698">
    <property type="entry name" value="Methyltransf_25"/>
</dbReference>
<dbReference type="Pfam" id="PF18096">
    <property type="entry name" value="Thump_like"/>
    <property type="match status" value="1"/>
</dbReference>
<evidence type="ECO:0000313" key="4">
    <source>
        <dbReference type="Proteomes" id="UP001244136"/>
    </source>
</evidence>
<feature type="domain" description="THUMP-like" evidence="2">
    <location>
        <begin position="288"/>
        <end position="360"/>
    </location>
</feature>
<organism evidence="3 4">
    <name type="scientific">Tessaracoccus lacteus</name>
    <dbReference type="NCBI Taxonomy" id="3041766"/>
    <lineage>
        <taxon>Bacteria</taxon>
        <taxon>Bacillati</taxon>
        <taxon>Actinomycetota</taxon>
        <taxon>Actinomycetes</taxon>
        <taxon>Propionibacteriales</taxon>
        <taxon>Propionibacteriaceae</taxon>
        <taxon>Tessaracoccus</taxon>
    </lineage>
</organism>
<dbReference type="GO" id="GO:0032259">
    <property type="term" value="P:methylation"/>
    <property type="evidence" value="ECO:0007669"/>
    <property type="project" value="UniProtKB-KW"/>
</dbReference>
<keyword evidence="3" id="KW-0489">Methyltransferase</keyword>
<protein>
    <submittedName>
        <fullName evidence="3">Methyltransferase domain-containing protein</fullName>
    </submittedName>
</protein>
<evidence type="ECO:0000259" key="2">
    <source>
        <dbReference type="Pfam" id="PF18096"/>
    </source>
</evidence>
<sequence>MTEPDPTSLAAGERLRRSFPADDVAWALSQVSLRRQGAAKLERAADMLFTRAGLEQATRTPVARWRAARFAAAGVTEVWDLGCGIGADAMAFAEAGLRVVGVEADEATAEIARHNLALVGGGDVRVGDAEDAEIPAGAAVFLDPARRTARGRTWNVADFTPSWDFVTEELASDRFVAVKLGPGVPKELIPGDVEACWVSESAETVEACLWNAGSGTRAVVLPAGAELTEPEEPRTLDVRSVGGYLLEPDGAVIRAGLLAEIAPASDLWLLDAHTAYLGADRPVATPYATCFAVREVLDYDVRALRSWVRDHRIGTLEIKKRGLDIDPAQLRTRLKPKGPGVATLILARTLDGARAIVAERLR</sequence>
<feature type="domain" description="Methyltransferase" evidence="1">
    <location>
        <begin position="78"/>
        <end position="137"/>
    </location>
</feature>
<gene>
    <name evidence="3" type="ORF">QH948_10405</name>
</gene>
<dbReference type="RefSeq" id="WP_281144322.1">
    <property type="nucleotide sequence ID" value="NZ_CP123967.1"/>
</dbReference>
<dbReference type="InterPro" id="IPR041497">
    <property type="entry name" value="Thump-like"/>
</dbReference>
<dbReference type="SUPFAM" id="SSF53335">
    <property type="entry name" value="S-adenosyl-L-methionine-dependent methyltransferases"/>
    <property type="match status" value="1"/>
</dbReference>
<name>A0ABY8PVS1_9ACTN</name>